<feature type="transmembrane region" description="Helical" evidence="5">
    <location>
        <begin position="141"/>
        <end position="165"/>
    </location>
</feature>
<gene>
    <name evidence="7" type="ORF">Q4F19_00365</name>
</gene>
<comment type="subcellular location">
    <subcellularLocation>
        <location evidence="1">Membrane</location>
        <topology evidence="1">Multi-pass membrane protein</topology>
    </subcellularLocation>
</comment>
<protein>
    <submittedName>
        <fullName evidence="7">MFS transporter</fullName>
    </submittedName>
</protein>
<evidence type="ECO:0000256" key="2">
    <source>
        <dbReference type="ARBA" id="ARBA00022692"/>
    </source>
</evidence>
<feature type="transmembrane region" description="Helical" evidence="5">
    <location>
        <begin position="58"/>
        <end position="75"/>
    </location>
</feature>
<dbReference type="PROSITE" id="PS50850">
    <property type="entry name" value="MFS"/>
    <property type="match status" value="1"/>
</dbReference>
<sequence length="425" mass="44869">MVISGGFGTGTTKRWSVALVIAAAIAISYLDRQTLPWAIKNIQADIPISNQVKAALDSAFLLTYGLMYLGGGWLLDRVGTRRGFLIVMTFWSLACASHGLAGGVIALAASRLLLGMGEGGGFPAATRAVAEWFPPSDRATAIGIINAGTAVGAVVAPPMIAAILLHGDWLGLASWRWVFFVTGGLGLAWALWWGLTYFTPATTHAEAAETPDADPIGIGQLLAHREVLGVMGAKFLSDAAWYFYLFWLPKYLFEARAFDLKQAATIGWIPYAASGVGSLCGGYLSSRLLRAGLSVNAARKTALGISAACMPFVMLVPHVPSIGLVIFLFSLAFFGQQSWSTLVMTLPTDLVPHRALGKLAGLVGMGGAFGGVVMGQTAGWMLDHGFSYGPVLAIAASLHVIAFALICVAIPSIRPLDFSRKVLPQ</sequence>
<feature type="transmembrane region" description="Helical" evidence="5">
    <location>
        <begin position="12"/>
        <end position="30"/>
    </location>
</feature>
<dbReference type="SUPFAM" id="SSF103473">
    <property type="entry name" value="MFS general substrate transporter"/>
    <property type="match status" value="1"/>
</dbReference>
<evidence type="ECO:0000256" key="4">
    <source>
        <dbReference type="ARBA" id="ARBA00023136"/>
    </source>
</evidence>
<evidence type="ECO:0000259" key="6">
    <source>
        <dbReference type="PROSITE" id="PS50850"/>
    </source>
</evidence>
<dbReference type="EMBL" id="JAUOTP010000001">
    <property type="protein sequence ID" value="MDO6412823.1"/>
    <property type="molecule type" value="Genomic_DNA"/>
</dbReference>
<feature type="transmembrane region" description="Helical" evidence="5">
    <location>
        <begin position="355"/>
        <end position="374"/>
    </location>
</feature>
<keyword evidence="3 5" id="KW-1133">Transmembrane helix</keyword>
<dbReference type="InterPro" id="IPR011701">
    <property type="entry name" value="MFS"/>
</dbReference>
<feature type="transmembrane region" description="Helical" evidence="5">
    <location>
        <begin position="177"/>
        <end position="195"/>
    </location>
</feature>
<feature type="transmembrane region" description="Helical" evidence="5">
    <location>
        <begin position="386"/>
        <end position="410"/>
    </location>
</feature>
<dbReference type="RefSeq" id="WP_303539157.1">
    <property type="nucleotide sequence ID" value="NZ_JAUOTP010000001.1"/>
</dbReference>
<feature type="domain" description="Major facilitator superfamily (MFS) profile" evidence="6">
    <location>
        <begin position="17"/>
        <end position="414"/>
    </location>
</feature>
<dbReference type="PANTHER" id="PTHR11662:SF285">
    <property type="entry name" value="HEXURONATE TRANSPORTER"/>
    <property type="match status" value="1"/>
</dbReference>
<feature type="transmembrane region" description="Helical" evidence="5">
    <location>
        <begin position="305"/>
        <end position="334"/>
    </location>
</feature>
<dbReference type="InterPro" id="IPR020846">
    <property type="entry name" value="MFS_dom"/>
</dbReference>
<dbReference type="Proteomes" id="UP001169764">
    <property type="component" value="Unassembled WGS sequence"/>
</dbReference>
<dbReference type="CDD" id="cd17319">
    <property type="entry name" value="MFS_ExuT_GudP_like"/>
    <property type="match status" value="1"/>
</dbReference>
<dbReference type="InterPro" id="IPR050382">
    <property type="entry name" value="MFS_Na/Anion_cotransporter"/>
</dbReference>
<evidence type="ECO:0000256" key="1">
    <source>
        <dbReference type="ARBA" id="ARBA00004141"/>
    </source>
</evidence>
<keyword evidence="8" id="KW-1185">Reference proteome</keyword>
<dbReference type="InterPro" id="IPR036259">
    <property type="entry name" value="MFS_trans_sf"/>
</dbReference>
<feature type="transmembrane region" description="Helical" evidence="5">
    <location>
        <begin position="265"/>
        <end position="285"/>
    </location>
</feature>
<name>A0ABT8Y3D3_9SPHN</name>
<proteinExistence type="predicted"/>
<dbReference type="Pfam" id="PF07690">
    <property type="entry name" value="MFS_1"/>
    <property type="match status" value="1"/>
</dbReference>
<evidence type="ECO:0000313" key="7">
    <source>
        <dbReference type="EMBL" id="MDO6412823.1"/>
    </source>
</evidence>
<feature type="transmembrane region" description="Helical" evidence="5">
    <location>
        <begin position="84"/>
        <end position="109"/>
    </location>
</feature>
<keyword evidence="4 5" id="KW-0472">Membrane</keyword>
<organism evidence="7 8">
    <name type="scientific">Sphingomonas natans</name>
    <dbReference type="NCBI Taxonomy" id="3063330"/>
    <lineage>
        <taxon>Bacteria</taxon>
        <taxon>Pseudomonadati</taxon>
        <taxon>Pseudomonadota</taxon>
        <taxon>Alphaproteobacteria</taxon>
        <taxon>Sphingomonadales</taxon>
        <taxon>Sphingomonadaceae</taxon>
        <taxon>Sphingomonas</taxon>
    </lineage>
</organism>
<keyword evidence="2 5" id="KW-0812">Transmembrane</keyword>
<dbReference type="Gene3D" id="1.20.1250.20">
    <property type="entry name" value="MFS general substrate transporter like domains"/>
    <property type="match status" value="2"/>
</dbReference>
<dbReference type="PANTHER" id="PTHR11662">
    <property type="entry name" value="SOLUTE CARRIER FAMILY 17"/>
    <property type="match status" value="1"/>
</dbReference>
<accession>A0ABT8Y3D3</accession>
<comment type="caution">
    <text evidence="7">The sequence shown here is derived from an EMBL/GenBank/DDBJ whole genome shotgun (WGS) entry which is preliminary data.</text>
</comment>
<feature type="transmembrane region" description="Helical" evidence="5">
    <location>
        <begin position="235"/>
        <end position="253"/>
    </location>
</feature>
<evidence type="ECO:0000256" key="5">
    <source>
        <dbReference type="SAM" id="Phobius"/>
    </source>
</evidence>
<reference evidence="7" key="1">
    <citation type="submission" date="2023-07" db="EMBL/GenBank/DDBJ databases">
        <authorList>
            <person name="Kim M."/>
        </authorList>
    </citation>
    <scope>NUCLEOTIDE SEQUENCE</scope>
    <source>
        <strain evidence="7">BIUV-7</strain>
    </source>
</reference>
<evidence type="ECO:0000313" key="8">
    <source>
        <dbReference type="Proteomes" id="UP001169764"/>
    </source>
</evidence>
<evidence type="ECO:0000256" key="3">
    <source>
        <dbReference type="ARBA" id="ARBA00022989"/>
    </source>
</evidence>